<keyword evidence="3" id="KW-0378">Hydrolase</keyword>
<comment type="caution">
    <text evidence="5">The sequence shown here is derived from an EMBL/GenBank/DDBJ whole genome shotgun (WGS) entry which is preliminary data.</text>
</comment>
<comment type="similarity">
    <text evidence="1">Belongs to the metallo-dependent hydrolases superfamily. CpsB/CapC family.</text>
</comment>
<evidence type="ECO:0000256" key="1">
    <source>
        <dbReference type="ARBA" id="ARBA00005750"/>
    </source>
</evidence>
<protein>
    <recommendedName>
        <fullName evidence="2">protein-tyrosine-phosphatase</fullName>
        <ecNumber evidence="2">3.1.3.48</ecNumber>
    </recommendedName>
</protein>
<proteinExistence type="inferred from homology"/>
<dbReference type="PIRSF" id="PIRSF016557">
    <property type="entry name" value="Caps_synth_CpsB"/>
    <property type="match status" value="1"/>
</dbReference>
<dbReference type="GO" id="GO:0030145">
    <property type="term" value="F:manganese ion binding"/>
    <property type="evidence" value="ECO:0007669"/>
    <property type="project" value="InterPro"/>
</dbReference>
<name>A0A244CTA7_PSEDV</name>
<dbReference type="UniPathway" id="UPA00934"/>
<evidence type="ECO:0000256" key="2">
    <source>
        <dbReference type="ARBA" id="ARBA00013064"/>
    </source>
</evidence>
<evidence type="ECO:0000313" key="5">
    <source>
        <dbReference type="EMBL" id="OUL58860.1"/>
    </source>
</evidence>
<dbReference type="EMBL" id="MWPV01000001">
    <property type="protein sequence ID" value="OUL58860.1"/>
    <property type="molecule type" value="Genomic_DNA"/>
</dbReference>
<dbReference type="PANTHER" id="PTHR39181:SF1">
    <property type="entry name" value="TYROSINE-PROTEIN PHOSPHATASE YWQE"/>
    <property type="match status" value="1"/>
</dbReference>
<dbReference type="Pfam" id="PF19567">
    <property type="entry name" value="CpsB_CapC"/>
    <property type="match status" value="1"/>
</dbReference>
<sequence>MIDIHCHLIPGIDDGAKDMADALSLLRMAANDGTTRMVITPHIHFGRFENSKEAIWTEFFALKHAAFEAGIDIDLSVAAEVRIDADMLPLIEKKRLPLLGEFEGQQFLLLELPHSHVPTGCENLIKWLRSHNITPLIAHPERNRDIQKQPHRIKTLQRLGCWFQLTGASLTGQFGETCQQLSEQFLRDGIINVVASDGHNLHRRPPVLREAREKVVALMGEDIAEQLFYTNPYNITRSMFINP</sequence>
<dbReference type="AlphaFoldDB" id="A0A244CTA7"/>
<reference evidence="5 6" key="1">
    <citation type="submission" date="2017-02" db="EMBL/GenBank/DDBJ databases">
        <title>Pseudoalteromonas ulvae TC14 Genome.</title>
        <authorList>
            <person name="Molmeret M."/>
        </authorList>
    </citation>
    <scope>NUCLEOTIDE SEQUENCE [LARGE SCALE GENOMIC DNA]</scope>
    <source>
        <strain evidence="5">TC14</strain>
    </source>
</reference>
<comment type="catalytic activity">
    <reaction evidence="4">
        <text>O-phospho-L-tyrosyl-[protein] + H2O = L-tyrosyl-[protein] + phosphate</text>
        <dbReference type="Rhea" id="RHEA:10684"/>
        <dbReference type="Rhea" id="RHEA-COMP:10136"/>
        <dbReference type="Rhea" id="RHEA-COMP:20101"/>
        <dbReference type="ChEBI" id="CHEBI:15377"/>
        <dbReference type="ChEBI" id="CHEBI:43474"/>
        <dbReference type="ChEBI" id="CHEBI:46858"/>
        <dbReference type="ChEBI" id="CHEBI:61978"/>
        <dbReference type="EC" id="3.1.3.48"/>
    </reaction>
</comment>
<dbReference type="PANTHER" id="PTHR39181">
    <property type="entry name" value="TYROSINE-PROTEIN PHOSPHATASE YWQE"/>
    <property type="match status" value="1"/>
</dbReference>
<dbReference type="EC" id="3.1.3.48" evidence="2"/>
<dbReference type="Gene3D" id="3.20.20.140">
    <property type="entry name" value="Metal-dependent hydrolases"/>
    <property type="match status" value="1"/>
</dbReference>
<dbReference type="Proteomes" id="UP000194841">
    <property type="component" value="Unassembled WGS sequence"/>
</dbReference>
<accession>A0A244CTA7</accession>
<dbReference type="GO" id="GO:0045227">
    <property type="term" value="P:capsule polysaccharide biosynthetic process"/>
    <property type="evidence" value="ECO:0007669"/>
    <property type="project" value="UniProtKB-UniPathway"/>
</dbReference>
<dbReference type="GO" id="GO:0004725">
    <property type="term" value="F:protein tyrosine phosphatase activity"/>
    <property type="evidence" value="ECO:0007669"/>
    <property type="project" value="UniProtKB-EC"/>
</dbReference>
<evidence type="ECO:0000256" key="3">
    <source>
        <dbReference type="ARBA" id="ARBA00022801"/>
    </source>
</evidence>
<keyword evidence="6" id="KW-1185">Reference proteome</keyword>
<dbReference type="InterPro" id="IPR032466">
    <property type="entry name" value="Metal_Hydrolase"/>
</dbReference>
<dbReference type="InterPro" id="IPR016667">
    <property type="entry name" value="Caps_polysacc_synth_CpsB/CapC"/>
</dbReference>
<evidence type="ECO:0000256" key="4">
    <source>
        <dbReference type="ARBA" id="ARBA00051722"/>
    </source>
</evidence>
<gene>
    <name evidence="5" type="ORF">B1199_00820</name>
</gene>
<organism evidence="5 6">
    <name type="scientific">Pseudoalteromonas ulvae</name>
    <dbReference type="NCBI Taxonomy" id="107327"/>
    <lineage>
        <taxon>Bacteria</taxon>
        <taxon>Pseudomonadati</taxon>
        <taxon>Pseudomonadota</taxon>
        <taxon>Gammaproteobacteria</taxon>
        <taxon>Alteromonadales</taxon>
        <taxon>Pseudoalteromonadaceae</taxon>
        <taxon>Pseudoalteromonas</taxon>
    </lineage>
</organism>
<dbReference type="RefSeq" id="WP_086742238.1">
    <property type="nucleotide sequence ID" value="NZ_MWPV01000001.1"/>
</dbReference>
<dbReference type="SUPFAM" id="SSF51556">
    <property type="entry name" value="Metallo-dependent hydrolases"/>
    <property type="match status" value="1"/>
</dbReference>
<evidence type="ECO:0000313" key="6">
    <source>
        <dbReference type="Proteomes" id="UP000194841"/>
    </source>
</evidence>
<dbReference type="OrthoDB" id="9788539at2"/>